<name>K4LQU6_THEPS</name>
<feature type="compositionally biased region" description="Low complexity" evidence="1">
    <location>
        <begin position="299"/>
        <end position="314"/>
    </location>
</feature>
<reference evidence="3 4" key="1">
    <citation type="journal article" date="2012" name="BMC Genomics">
        <title>Genome-guided analysis of physiological and morphological traits of the fermentative acetate oxidizer Thermacetogenium phaeum.</title>
        <authorList>
            <person name="Oehler D."/>
            <person name="Poehlein A."/>
            <person name="Leimbach A."/>
            <person name="Muller N."/>
            <person name="Daniel R."/>
            <person name="Gottschalk G."/>
            <person name="Schink B."/>
        </authorList>
    </citation>
    <scope>NUCLEOTIDE SEQUENCE [LARGE SCALE GENOMIC DNA]</scope>
    <source>
        <strain evidence="4">ATCC BAA-254 / DSM 26808 / PB</strain>
    </source>
</reference>
<dbReference type="Pfam" id="PF04230">
    <property type="entry name" value="PS_pyruv_trans"/>
    <property type="match status" value="2"/>
</dbReference>
<dbReference type="AlphaFoldDB" id="K4LQU6"/>
<accession>K4LQU6</accession>
<dbReference type="Gene3D" id="3.40.50.2000">
    <property type="entry name" value="Glycogen Phosphorylase B"/>
    <property type="match status" value="1"/>
</dbReference>
<feature type="compositionally biased region" description="Basic and acidic residues" evidence="1">
    <location>
        <begin position="218"/>
        <end position="233"/>
    </location>
</feature>
<keyword evidence="3" id="KW-0808">Transferase</keyword>
<keyword evidence="4" id="KW-1185">Reference proteome</keyword>
<evidence type="ECO:0000313" key="4">
    <source>
        <dbReference type="Proteomes" id="UP000000467"/>
    </source>
</evidence>
<dbReference type="GO" id="GO:0016740">
    <property type="term" value="F:transferase activity"/>
    <property type="evidence" value="ECO:0007669"/>
    <property type="project" value="UniProtKB-KW"/>
</dbReference>
<feature type="region of interest" description="Disordered" evidence="1">
    <location>
        <begin position="184"/>
        <end position="316"/>
    </location>
</feature>
<feature type="compositionally biased region" description="Low complexity" evidence="1">
    <location>
        <begin position="203"/>
        <end position="217"/>
    </location>
</feature>
<dbReference type="STRING" id="1089553.Tph_c02270"/>
<dbReference type="Proteomes" id="UP000000467">
    <property type="component" value="Chromosome"/>
</dbReference>
<evidence type="ECO:0000259" key="2">
    <source>
        <dbReference type="Pfam" id="PF04230"/>
    </source>
</evidence>
<dbReference type="PANTHER" id="PTHR36836">
    <property type="entry name" value="COLANIC ACID BIOSYNTHESIS PROTEIN WCAK"/>
    <property type="match status" value="1"/>
</dbReference>
<proteinExistence type="predicted"/>
<dbReference type="HOGENOM" id="CLU_039510_0_1_9"/>
<gene>
    <name evidence="3" type="primary">csaB</name>
    <name evidence="3" type="ordered locus">Tph_c02270</name>
</gene>
<dbReference type="EMBL" id="CP003732">
    <property type="protein sequence ID" value="AFV10474.1"/>
    <property type="molecule type" value="Genomic_DNA"/>
</dbReference>
<dbReference type="OrthoDB" id="3199616at2"/>
<feature type="compositionally biased region" description="Gly residues" evidence="1">
    <location>
        <begin position="237"/>
        <end position="260"/>
    </location>
</feature>
<dbReference type="RefSeq" id="WP_015049393.1">
    <property type="nucleotide sequence ID" value="NC_018870.1"/>
</dbReference>
<evidence type="ECO:0000313" key="3">
    <source>
        <dbReference type="EMBL" id="AFV10474.1"/>
    </source>
</evidence>
<feature type="region of interest" description="Disordered" evidence="1">
    <location>
        <begin position="499"/>
        <end position="523"/>
    </location>
</feature>
<protein>
    <submittedName>
        <fullName evidence="3">Polysaccharide pyruvyl transferase CsaB</fullName>
    </submittedName>
</protein>
<evidence type="ECO:0000256" key="1">
    <source>
        <dbReference type="SAM" id="MobiDB-lite"/>
    </source>
</evidence>
<dbReference type="SUPFAM" id="SSF53756">
    <property type="entry name" value="UDP-Glycosyltransferase/glycogen phosphorylase"/>
    <property type="match status" value="1"/>
</dbReference>
<feature type="domain" description="Polysaccharide pyruvyl transferase" evidence="2">
    <location>
        <begin position="320"/>
        <end position="427"/>
    </location>
</feature>
<dbReference type="eggNOG" id="COG2327">
    <property type="taxonomic scope" value="Bacteria"/>
</dbReference>
<feature type="domain" description="Polysaccharide pyruvyl transferase" evidence="2">
    <location>
        <begin position="14"/>
        <end position="174"/>
    </location>
</feature>
<dbReference type="KEGG" id="tpz:Tph_c02270"/>
<dbReference type="PANTHER" id="PTHR36836:SF1">
    <property type="entry name" value="COLANIC ACID BIOSYNTHESIS PROTEIN WCAK"/>
    <property type="match status" value="1"/>
</dbReference>
<sequence length="523" mass="55940">MLRVAVSGYYGFNNTGDEAILAALITTLRALAPGVDITVFSHCPRETRRLFGVRAVNRWNPLGVAFSLLRSDLLLSGGGGLLQDVTGVRSLCYYLAVVALAKILGKPVIYYAQGVGPIRTRFGRWLTRIISNRVDLITVRDQASRDDFLQMGVNRPPVVVTADPVLAVSPAHFGPEAGAAVLDRARGEAGEEAEGGEPPRGVRPPGKAAAPGVGAEKASLRETPEKPSLEREAAAGAGPGQTGSGETPAGGGEGVAGGEGCTPSGGNPFGGCAAASGQAGRRPDPRREPSGNGSGGAAEGKAAAGAGQPAGRVRPAGEKKRRLLGIAVRDWKDCYEYKRAIAAAADRLVREGWEVVFIPFHFPRDLQSCRETSWLMQEPNLLIRFKLSVEELFSLLGQLDLVLGMRPHALVMASVMRTPCVGITYDPKVARFLEMTGQPVAGTVEDLDGERLYEEIVRAWERRQEIAAHLEQVLVPLRQRAWETAALAMSVFYSRYPHRRGETGRNGRSQGAAERPSKGGRNR</sequence>
<dbReference type="InterPro" id="IPR007345">
    <property type="entry name" value="Polysacch_pyruvyl_Trfase"/>
</dbReference>
<organism evidence="3 4">
    <name type="scientific">Thermacetogenium phaeum (strain ATCC BAA-254 / DSM 26808 / PB)</name>
    <dbReference type="NCBI Taxonomy" id="1089553"/>
    <lineage>
        <taxon>Bacteria</taxon>
        <taxon>Bacillati</taxon>
        <taxon>Bacillota</taxon>
        <taxon>Clostridia</taxon>
        <taxon>Thermoanaerobacterales</taxon>
        <taxon>Thermoanaerobacteraceae</taxon>
        <taxon>Thermacetogenium</taxon>
    </lineage>
</organism>